<dbReference type="Gene3D" id="2.60.34.20">
    <property type="match status" value="1"/>
</dbReference>
<dbReference type="Pfam" id="PF05282">
    <property type="entry name" value="AAR2"/>
    <property type="match status" value="1"/>
</dbReference>
<organism evidence="6 7">
    <name type="scientific">Lepraria neglecta</name>
    <dbReference type="NCBI Taxonomy" id="209136"/>
    <lineage>
        <taxon>Eukaryota</taxon>
        <taxon>Fungi</taxon>
        <taxon>Dikarya</taxon>
        <taxon>Ascomycota</taxon>
        <taxon>Pezizomycotina</taxon>
        <taxon>Lecanoromycetes</taxon>
        <taxon>OSLEUM clade</taxon>
        <taxon>Lecanoromycetidae</taxon>
        <taxon>Lecanorales</taxon>
        <taxon>Lecanorineae</taxon>
        <taxon>Stereocaulaceae</taxon>
        <taxon>Lepraria</taxon>
    </lineage>
</organism>
<dbReference type="EMBL" id="JASNWA010000008">
    <property type="protein sequence ID" value="KAK3171903.1"/>
    <property type="molecule type" value="Genomic_DNA"/>
</dbReference>
<dbReference type="InterPro" id="IPR033648">
    <property type="entry name" value="AAR2_C"/>
</dbReference>
<evidence type="ECO:0000256" key="1">
    <source>
        <dbReference type="ARBA" id="ARBA00006281"/>
    </source>
</evidence>
<reference evidence="6" key="1">
    <citation type="submission" date="2022-11" db="EMBL/GenBank/DDBJ databases">
        <title>Chromosomal genome sequence assembly and mating type (MAT) locus characterization of the leprose asexual lichenized fungus Lepraria neglecta (Nyl.) Erichsen.</title>
        <authorList>
            <person name="Allen J.L."/>
            <person name="Pfeffer B."/>
        </authorList>
    </citation>
    <scope>NUCLEOTIDE SEQUENCE</scope>
    <source>
        <strain evidence="6">Allen 5258</strain>
    </source>
</reference>
<dbReference type="InterPro" id="IPR033647">
    <property type="entry name" value="Aar2_N"/>
</dbReference>
<feature type="chain" id="PRO_5042164267" evidence="3">
    <location>
        <begin position="24"/>
        <end position="396"/>
    </location>
</feature>
<dbReference type="InterPro" id="IPR007946">
    <property type="entry name" value="AAR2"/>
</dbReference>
<dbReference type="GO" id="GO:0000244">
    <property type="term" value="P:spliceosomal tri-snRNP complex assembly"/>
    <property type="evidence" value="ECO:0007669"/>
    <property type="project" value="TreeGrafter"/>
</dbReference>
<dbReference type="Pfam" id="PF20981">
    <property type="entry name" value="AAR2_1st"/>
    <property type="match status" value="1"/>
</dbReference>
<keyword evidence="7" id="KW-1185">Reference proteome</keyword>
<feature type="region of interest" description="Disordered" evidence="2">
    <location>
        <begin position="373"/>
        <end position="396"/>
    </location>
</feature>
<accession>A0AAD9Z6S7</accession>
<proteinExistence type="inferred from homology"/>
<dbReference type="AlphaFoldDB" id="A0AAD9Z6S7"/>
<feature type="compositionally biased region" description="Acidic residues" evidence="2">
    <location>
        <begin position="373"/>
        <end position="383"/>
    </location>
</feature>
<comment type="caution">
    <text evidence="6">The sequence shown here is derived from an EMBL/GenBank/DDBJ whole genome shotgun (WGS) entry which is preliminary data.</text>
</comment>
<dbReference type="Gene3D" id="1.25.40.550">
    <property type="entry name" value="Aar2, C-terminal domain-like"/>
    <property type="match status" value="1"/>
</dbReference>
<evidence type="ECO:0000259" key="5">
    <source>
        <dbReference type="Pfam" id="PF20981"/>
    </source>
</evidence>
<feature type="signal peptide" evidence="3">
    <location>
        <begin position="1"/>
        <end position="23"/>
    </location>
</feature>
<sequence>MATFQPTSTPTALLLSLPSPILCSIDLLSFTTTPQFYGIKAIPPGYHFIFTSETTSLSIRDGFWFDIPTTLPTSTSPPPLIVRKWDPSTGSLHPVVENPESCRSQLAALWERGLTPYRQSASEEAEVEEERGDWAKLTEHITPRLLSHLSQNEEWKITSGSCAEEDRDEIPGLTAAEVGEEERELGVLGIDLKRTWREGAVGRERTEAATDRSWALGVVVERWREEGEGWGDVVLGQMEATFLMVLTVASYSCLEEWKRIVGLVLTCKRAVREREGWFATFLGVLRRQMERCEDVEGGLFDLSDEGGGLLKGLLKRFKRTLGQVFGEREGEDVKEEMEALEAFLKGGYGWELGDEFVRRGLLELEDGERVEVEMEEMEGEDERGEYAPVVVDLDDP</sequence>
<dbReference type="Proteomes" id="UP001276659">
    <property type="component" value="Unassembled WGS sequence"/>
</dbReference>
<gene>
    <name evidence="6" type="ORF">OEA41_003987</name>
</gene>
<feature type="domain" description="AAR2 C-terminal" evidence="4">
    <location>
        <begin position="190"/>
        <end position="352"/>
    </location>
</feature>
<dbReference type="InterPro" id="IPR038514">
    <property type="entry name" value="AAR2_C_sf"/>
</dbReference>
<dbReference type="PANTHER" id="PTHR12689:SF4">
    <property type="entry name" value="PROTEIN AAR2 HOMOLOG"/>
    <property type="match status" value="1"/>
</dbReference>
<comment type="similarity">
    <text evidence="1">Belongs to the AAR2 family.</text>
</comment>
<evidence type="ECO:0000256" key="3">
    <source>
        <dbReference type="SAM" id="SignalP"/>
    </source>
</evidence>
<evidence type="ECO:0000256" key="2">
    <source>
        <dbReference type="SAM" id="MobiDB-lite"/>
    </source>
</evidence>
<evidence type="ECO:0000259" key="4">
    <source>
        <dbReference type="Pfam" id="PF05282"/>
    </source>
</evidence>
<name>A0AAD9Z6S7_9LECA</name>
<evidence type="ECO:0000313" key="7">
    <source>
        <dbReference type="Proteomes" id="UP001276659"/>
    </source>
</evidence>
<feature type="domain" description="AAR2 N-terminal" evidence="5">
    <location>
        <begin position="9"/>
        <end position="149"/>
    </location>
</feature>
<dbReference type="CDD" id="cd13777">
    <property type="entry name" value="Aar2_N"/>
    <property type="match status" value="1"/>
</dbReference>
<dbReference type="InterPro" id="IPR038516">
    <property type="entry name" value="AAR2_N_sf"/>
</dbReference>
<evidence type="ECO:0000313" key="6">
    <source>
        <dbReference type="EMBL" id="KAK3171903.1"/>
    </source>
</evidence>
<protein>
    <submittedName>
        <fullName evidence="6">Uncharacterized protein</fullName>
    </submittedName>
</protein>
<keyword evidence="3" id="KW-0732">Signal</keyword>
<dbReference type="PANTHER" id="PTHR12689">
    <property type="entry name" value="A1 CISTRON SPLICING FACTOR AAR2-RELATED"/>
    <property type="match status" value="1"/>
</dbReference>